<dbReference type="Proteomes" id="UP000707245">
    <property type="component" value="Unassembled WGS sequence"/>
</dbReference>
<gene>
    <name evidence="2" type="ORF">EI167_19985</name>
</gene>
<evidence type="ECO:0000259" key="1">
    <source>
        <dbReference type="Pfam" id="PF03050"/>
    </source>
</evidence>
<evidence type="ECO:0000313" key="2">
    <source>
        <dbReference type="EMBL" id="MBE0459667.1"/>
    </source>
</evidence>
<accession>A0ABR9FS56</accession>
<keyword evidence="3" id="KW-1185">Reference proteome</keyword>
<dbReference type="EMBL" id="RRZA01000098">
    <property type="protein sequence ID" value="MBE0459667.1"/>
    <property type="molecule type" value="Genomic_DNA"/>
</dbReference>
<comment type="caution">
    <text evidence="2">The sequence shown here is derived from an EMBL/GenBank/DDBJ whole genome shotgun (WGS) entry which is preliminary data.</text>
</comment>
<proteinExistence type="predicted"/>
<feature type="domain" description="Transposase IS66 central" evidence="1">
    <location>
        <begin position="12"/>
        <end position="51"/>
    </location>
</feature>
<dbReference type="InterPro" id="IPR004291">
    <property type="entry name" value="Transposase_IS66_central"/>
</dbReference>
<organism evidence="2 3">
    <name type="scientific">Pseudoalteromonas prydzensis</name>
    <dbReference type="NCBI Taxonomy" id="182141"/>
    <lineage>
        <taxon>Bacteria</taxon>
        <taxon>Pseudomonadati</taxon>
        <taxon>Pseudomonadota</taxon>
        <taxon>Gammaproteobacteria</taxon>
        <taxon>Alteromonadales</taxon>
        <taxon>Pseudoalteromonadaceae</taxon>
        <taxon>Pseudoalteromonas</taxon>
    </lineage>
</organism>
<name>A0ABR9FS56_9GAMM</name>
<evidence type="ECO:0000313" key="3">
    <source>
        <dbReference type="Proteomes" id="UP000707245"/>
    </source>
</evidence>
<sequence>MALHLIGKLYGINYVINQLEELRRYLEDVRRSIDNNHAESAIKPFVIGRKN</sequence>
<reference evidence="2 3" key="1">
    <citation type="submission" date="2020-07" db="EMBL/GenBank/DDBJ databases">
        <title>Halophilic bacteria isolated from french cheeses.</title>
        <authorList>
            <person name="Kothe C.I."/>
            <person name="Farah-Kraiem B."/>
            <person name="Renault P."/>
            <person name="Dridi B."/>
        </authorList>
    </citation>
    <scope>NUCLEOTIDE SEQUENCE [LARGE SCALE GENOMIC DNA]</scope>
    <source>
        <strain evidence="2 3">FME14</strain>
    </source>
</reference>
<protein>
    <submittedName>
        <fullName evidence="2">Transposase</fullName>
    </submittedName>
</protein>
<dbReference type="Pfam" id="PF03050">
    <property type="entry name" value="DDE_Tnp_IS66"/>
    <property type="match status" value="1"/>
</dbReference>